<keyword evidence="4 8" id="KW-0863">Zinc-finger</keyword>
<feature type="domain" description="RING-type" evidence="11">
    <location>
        <begin position="619"/>
        <end position="660"/>
    </location>
</feature>
<dbReference type="Pfam" id="PF13639">
    <property type="entry name" value="zf-RING_2"/>
    <property type="match status" value="1"/>
</dbReference>
<dbReference type="OrthoDB" id="272091at2759"/>
<comment type="caution">
    <text evidence="12">The sequence shown here is derived from an EMBL/GenBank/DDBJ whole genome shotgun (WGS) entry which is preliminary data.</text>
</comment>
<dbReference type="GO" id="GO:0016020">
    <property type="term" value="C:membrane"/>
    <property type="evidence" value="ECO:0007669"/>
    <property type="project" value="UniProtKB-SubCell"/>
</dbReference>
<comment type="subcellular location">
    <subcellularLocation>
        <location evidence="1">Membrane</location>
    </subcellularLocation>
</comment>
<feature type="compositionally biased region" description="Low complexity" evidence="9">
    <location>
        <begin position="560"/>
        <end position="572"/>
    </location>
</feature>
<dbReference type="Proteomes" id="UP000241890">
    <property type="component" value="Unassembled WGS sequence"/>
</dbReference>
<name>A0A2R5GE06_9STRA</name>
<evidence type="ECO:0000256" key="6">
    <source>
        <dbReference type="ARBA" id="ARBA00022989"/>
    </source>
</evidence>
<dbReference type="PROSITE" id="PS50089">
    <property type="entry name" value="ZF_RING_2"/>
    <property type="match status" value="1"/>
</dbReference>
<evidence type="ECO:0000256" key="1">
    <source>
        <dbReference type="ARBA" id="ARBA00004370"/>
    </source>
</evidence>
<dbReference type="EMBL" id="BEYU01000038">
    <property type="protein sequence ID" value="GBG27958.1"/>
    <property type="molecule type" value="Genomic_DNA"/>
</dbReference>
<keyword evidence="2 10" id="KW-0812">Transmembrane</keyword>
<accession>A0A2R5GE06</accession>
<proteinExistence type="predicted"/>
<evidence type="ECO:0000256" key="7">
    <source>
        <dbReference type="ARBA" id="ARBA00023136"/>
    </source>
</evidence>
<feature type="region of interest" description="Disordered" evidence="9">
    <location>
        <begin position="667"/>
        <end position="723"/>
    </location>
</feature>
<keyword evidence="3" id="KW-0479">Metal-binding</keyword>
<dbReference type="SMART" id="SM00184">
    <property type="entry name" value="RING"/>
    <property type="match status" value="1"/>
</dbReference>
<evidence type="ECO:0000256" key="5">
    <source>
        <dbReference type="ARBA" id="ARBA00022833"/>
    </source>
</evidence>
<keyword evidence="13" id="KW-1185">Reference proteome</keyword>
<dbReference type="InterPro" id="IPR001841">
    <property type="entry name" value="Znf_RING"/>
</dbReference>
<dbReference type="InParanoid" id="A0A2R5GE06"/>
<feature type="region of interest" description="Disordered" evidence="9">
    <location>
        <begin position="532"/>
        <end position="575"/>
    </location>
</feature>
<dbReference type="SUPFAM" id="SSF57850">
    <property type="entry name" value="RING/U-box"/>
    <property type="match status" value="1"/>
</dbReference>
<evidence type="ECO:0000256" key="4">
    <source>
        <dbReference type="ARBA" id="ARBA00022771"/>
    </source>
</evidence>
<dbReference type="CDD" id="cd16454">
    <property type="entry name" value="RING-H2_PA-TM-RING"/>
    <property type="match status" value="1"/>
</dbReference>
<evidence type="ECO:0000313" key="13">
    <source>
        <dbReference type="Proteomes" id="UP000241890"/>
    </source>
</evidence>
<sequence length="772" mass="83304">MPAQRCHPCRGHLSRCFWLMVMVVTVLALFLLYTEFSLLSAEFWQQLATRGSPPGYLFQPATAYCGTQDIMLLFGGRLISGLATDSLYIYEFSSGTFHDVTSDAGGVMQARWGSVAVSIDPHVDREGTCRFLVHGGVTDTQVRYDRASDARVWAIEVENDLSVVVSEIDTSDGDEVFGRYKSSATGFNDRMILYGGASGMNDEAIASKGLWCLTLDEYNTTAEDQIKGSWTTLSSQGLSERFSQGSVLMGDELWALHGGYSQPGAAYMQGTLMYLNLSALVLEADGNATASEQPHRVVEITQSSELTRANHIVGTAASSRVLMYGGVRSISSDSSAVTNVDYVAVTNIVEDSSVEDSDDDSGIETDFVVRCNNGRFSYTWCGFIAQNPGVAASAIGVQRGISKMVVVMAGVSGVSVFQMDSALVMSRGGFVNAVEYENSNSLFAGFATLKYALIAAAIFVLVSLFVLFRYRGNQLQVMIHEERKTTGVSQEVVDGLPLVRYKSDGKHVYVKRAVDASGVEVTEDLPAEEQVYLHPRAQRDETHSASISSDNEALMDAQDTSSSHESSATKTSVANEADIQKASEVSVSVAQALPVTGDTAPPAFDPATFYAPDDEGDLCAICILPFEDDEILRELPCKHFYHEECIDPWLLRKGNCPLCKCHVVTGHPVESDEGGDSTEGSSADGDTASPANVEVQVPAAAATPRESLHIGQQATSAEERERQASRAFLGTPILHTIEFFRARRAARAARAARATSLAATVPQTQQNSDASL</sequence>
<dbReference type="InterPro" id="IPR015915">
    <property type="entry name" value="Kelch-typ_b-propeller"/>
</dbReference>
<keyword evidence="6 10" id="KW-1133">Transmembrane helix</keyword>
<dbReference type="Gene3D" id="3.30.40.10">
    <property type="entry name" value="Zinc/RING finger domain, C3HC4 (zinc finger)"/>
    <property type="match status" value="1"/>
</dbReference>
<dbReference type="GO" id="GO:0008270">
    <property type="term" value="F:zinc ion binding"/>
    <property type="evidence" value="ECO:0007669"/>
    <property type="project" value="UniProtKB-KW"/>
</dbReference>
<protein>
    <submittedName>
        <fullName evidence="12">E3 ubiquitin-protein ligase RNF128</fullName>
    </submittedName>
</protein>
<feature type="transmembrane region" description="Helical" evidence="10">
    <location>
        <begin position="449"/>
        <end position="468"/>
    </location>
</feature>
<gene>
    <name evidence="12" type="ORF">FCC1311_041812</name>
</gene>
<dbReference type="InterPro" id="IPR013083">
    <property type="entry name" value="Znf_RING/FYVE/PHD"/>
</dbReference>
<evidence type="ECO:0000256" key="9">
    <source>
        <dbReference type="SAM" id="MobiDB-lite"/>
    </source>
</evidence>
<dbReference type="Gene3D" id="2.120.10.80">
    <property type="entry name" value="Kelch-type beta propeller"/>
    <property type="match status" value="1"/>
</dbReference>
<evidence type="ECO:0000259" key="11">
    <source>
        <dbReference type="PROSITE" id="PS50089"/>
    </source>
</evidence>
<dbReference type="SUPFAM" id="SSF117281">
    <property type="entry name" value="Kelch motif"/>
    <property type="match status" value="1"/>
</dbReference>
<dbReference type="PANTHER" id="PTHR46539">
    <property type="entry name" value="E3 UBIQUITIN-PROTEIN LIGASE ATL42"/>
    <property type="match status" value="1"/>
</dbReference>
<keyword evidence="7 10" id="KW-0472">Membrane</keyword>
<reference evidence="12 13" key="1">
    <citation type="submission" date="2017-12" db="EMBL/GenBank/DDBJ databases">
        <title>Sequencing, de novo assembly and annotation of complete genome of a new Thraustochytrid species, strain FCC1311.</title>
        <authorList>
            <person name="Sedici K."/>
            <person name="Godart F."/>
            <person name="Aiese Cigliano R."/>
            <person name="Sanseverino W."/>
            <person name="Barakat M."/>
            <person name="Ortet P."/>
            <person name="Marechal E."/>
            <person name="Cagnac O."/>
            <person name="Amato A."/>
        </authorList>
    </citation>
    <scope>NUCLEOTIDE SEQUENCE [LARGE SCALE GENOMIC DNA]</scope>
</reference>
<dbReference type="PANTHER" id="PTHR46539:SF1">
    <property type="entry name" value="E3 UBIQUITIN-PROTEIN LIGASE ATL42"/>
    <property type="match status" value="1"/>
</dbReference>
<evidence type="ECO:0000256" key="10">
    <source>
        <dbReference type="SAM" id="Phobius"/>
    </source>
</evidence>
<evidence type="ECO:0000256" key="2">
    <source>
        <dbReference type="ARBA" id="ARBA00022692"/>
    </source>
</evidence>
<organism evidence="12 13">
    <name type="scientific">Hondaea fermentalgiana</name>
    <dbReference type="NCBI Taxonomy" id="2315210"/>
    <lineage>
        <taxon>Eukaryota</taxon>
        <taxon>Sar</taxon>
        <taxon>Stramenopiles</taxon>
        <taxon>Bigyra</taxon>
        <taxon>Labyrinthulomycetes</taxon>
        <taxon>Thraustochytrida</taxon>
        <taxon>Thraustochytriidae</taxon>
        <taxon>Hondaea</taxon>
    </lineage>
</organism>
<evidence type="ECO:0000256" key="3">
    <source>
        <dbReference type="ARBA" id="ARBA00022723"/>
    </source>
</evidence>
<feature type="compositionally biased region" description="Low complexity" evidence="9">
    <location>
        <begin position="678"/>
        <end position="687"/>
    </location>
</feature>
<dbReference type="AlphaFoldDB" id="A0A2R5GE06"/>
<evidence type="ECO:0000256" key="8">
    <source>
        <dbReference type="PROSITE-ProRule" id="PRU00175"/>
    </source>
</evidence>
<evidence type="ECO:0000313" key="12">
    <source>
        <dbReference type="EMBL" id="GBG27958.1"/>
    </source>
</evidence>
<keyword evidence="5" id="KW-0862">Zinc</keyword>
<feature type="transmembrane region" description="Helical" evidence="10">
    <location>
        <begin position="12"/>
        <end position="33"/>
    </location>
</feature>